<comment type="caution">
    <text evidence="1">The sequence shown here is derived from an EMBL/GenBank/DDBJ whole genome shotgun (WGS) entry which is preliminary data.</text>
</comment>
<dbReference type="Proteomes" id="UP000315289">
    <property type="component" value="Unassembled WGS sequence"/>
</dbReference>
<sequence length="38" mass="4414">MSKCKSKKENHEVNLPSCAAELIIKKAQKFISWHLYLP</sequence>
<evidence type="ECO:0000313" key="1">
    <source>
        <dbReference type="EMBL" id="TVP39555.1"/>
    </source>
</evidence>
<keyword evidence="2" id="KW-1185">Reference proteome</keyword>
<reference evidence="1 2" key="1">
    <citation type="journal article" date="2019" name="Front. Microbiol.">
        <title>Ammonia Oxidation by the Arctic Terrestrial Thaumarchaeote Candidatus Nitrosocosmicus arcticus Is Stimulated by Increasing Temperatures.</title>
        <authorList>
            <person name="Alves R.J.E."/>
            <person name="Kerou M."/>
            <person name="Zappe A."/>
            <person name="Bittner R."/>
            <person name="Abby S.S."/>
            <person name="Schmidt H.A."/>
            <person name="Pfeifer K."/>
            <person name="Schleper C."/>
        </authorList>
    </citation>
    <scope>NUCLEOTIDE SEQUENCE [LARGE SCALE GENOMIC DNA]</scope>
    <source>
        <strain evidence="1 2">Kfb</strain>
    </source>
</reference>
<gene>
    <name evidence="1" type="ORF">NARC_140010</name>
</gene>
<dbReference type="EMBL" id="VOAH01000014">
    <property type="protein sequence ID" value="TVP39555.1"/>
    <property type="molecule type" value="Genomic_DNA"/>
</dbReference>
<protein>
    <submittedName>
        <fullName evidence="1">Uncharacterized protein</fullName>
    </submittedName>
</protein>
<name>A0A557SSI2_9ARCH</name>
<accession>A0A557SSI2</accession>
<evidence type="ECO:0000313" key="2">
    <source>
        <dbReference type="Proteomes" id="UP000315289"/>
    </source>
</evidence>
<dbReference type="AlphaFoldDB" id="A0A557SSI2"/>
<proteinExistence type="predicted"/>
<organism evidence="1 2">
    <name type="scientific">Candidatus Nitrosocosmicus arcticus</name>
    <dbReference type="NCBI Taxonomy" id="2035267"/>
    <lineage>
        <taxon>Archaea</taxon>
        <taxon>Nitrososphaerota</taxon>
        <taxon>Nitrososphaeria</taxon>
        <taxon>Nitrososphaerales</taxon>
        <taxon>Nitrososphaeraceae</taxon>
        <taxon>Candidatus Nitrosocosmicus</taxon>
    </lineage>
</organism>